<dbReference type="SUPFAM" id="SSF56112">
    <property type="entry name" value="Protein kinase-like (PK-like)"/>
    <property type="match status" value="1"/>
</dbReference>
<dbReference type="InterPro" id="IPR050108">
    <property type="entry name" value="CDK"/>
</dbReference>
<dbReference type="Proteomes" id="UP000008827">
    <property type="component" value="Chromosome 6"/>
</dbReference>
<dbReference type="Gene3D" id="1.10.510.10">
    <property type="entry name" value="Transferase(Phosphotransferase) domain 1"/>
    <property type="match status" value="1"/>
</dbReference>
<dbReference type="EnsemblPlants" id="KRH55952">
    <property type="protein sequence ID" value="KRH55952"/>
    <property type="gene ID" value="GLYMA_06G292200"/>
</dbReference>
<reference evidence="10 11" key="1">
    <citation type="journal article" date="2010" name="Nature">
        <title>Genome sequence of the palaeopolyploid soybean.</title>
        <authorList>
            <person name="Schmutz J."/>
            <person name="Cannon S.B."/>
            <person name="Schlueter J."/>
            <person name="Ma J."/>
            <person name="Mitros T."/>
            <person name="Nelson W."/>
            <person name="Hyten D.L."/>
            <person name="Song Q."/>
            <person name="Thelen J.J."/>
            <person name="Cheng J."/>
            <person name="Xu D."/>
            <person name="Hellsten U."/>
            <person name="May G.D."/>
            <person name="Yu Y."/>
            <person name="Sakurai T."/>
            <person name="Umezawa T."/>
            <person name="Bhattacharyya M.K."/>
            <person name="Sandhu D."/>
            <person name="Valliyodan B."/>
            <person name="Lindquist E."/>
            <person name="Peto M."/>
            <person name="Grant D."/>
            <person name="Shu S."/>
            <person name="Goodstein D."/>
            <person name="Barry K."/>
            <person name="Futrell-Griggs M."/>
            <person name="Abernathy B."/>
            <person name="Du J."/>
            <person name="Tian Z."/>
            <person name="Zhu L."/>
            <person name="Gill N."/>
            <person name="Joshi T."/>
            <person name="Libault M."/>
            <person name="Sethuraman A."/>
            <person name="Zhang X.-C."/>
            <person name="Shinozaki K."/>
            <person name="Nguyen H.T."/>
            <person name="Wing R.A."/>
            <person name="Cregan P."/>
            <person name="Specht J."/>
            <person name="Grimwood J."/>
            <person name="Rokhsar D."/>
            <person name="Stacey G."/>
            <person name="Shoemaker R.C."/>
            <person name="Jackson S.A."/>
        </authorList>
    </citation>
    <scope>NUCLEOTIDE SEQUENCE</scope>
    <source>
        <strain evidence="11">cv. Williams 82</strain>
        <tissue evidence="10">Callus</tissue>
    </source>
</reference>
<keyword evidence="8" id="KW-0472">Membrane</keyword>
<dbReference type="GO" id="GO:0005524">
    <property type="term" value="F:ATP binding"/>
    <property type="evidence" value="ECO:0007669"/>
    <property type="project" value="UniProtKB-UniRule"/>
</dbReference>
<reference evidence="11" key="2">
    <citation type="submission" date="2018-02" db="UniProtKB">
        <authorList>
            <consortium name="EnsemblPlants"/>
        </authorList>
    </citation>
    <scope>IDENTIFICATION</scope>
    <source>
        <strain evidence="11">Williams 82</strain>
    </source>
</reference>
<reference evidence="10" key="3">
    <citation type="submission" date="2018-07" db="EMBL/GenBank/DDBJ databases">
        <title>WGS assembly of Glycine max.</title>
        <authorList>
            <person name="Schmutz J."/>
            <person name="Cannon S."/>
            <person name="Schlueter J."/>
            <person name="Ma J."/>
            <person name="Mitros T."/>
            <person name="Nelson W."/>
            <person name="Hyten D."/>
            <person name="Song Q."/>
            <person name="Thelen J."/>
            <person name="Cheng J."/>
            <person name="Xu D."/>
            <person name="Hellsten U."/>
            <person name="May G."/>
            <person name="Yu Y."/>
            <person name="Sakurai T."/>
            <person name="Umezawa T."/>
            <person name="Bhattacharyya M."/>
            <person name="Sandhu D."/>
            <person name="Valliyodan B."/>
            <person name="Lindquist E."/>
            <person name="Peto M."/>
            <person name="Grant D."/>
            <person name="Shu S."/>
            <person name="Goodstein D."/>
            <person name="Barry K."/>
            <person name="Futrell-Griggs M."/>
            <person name="Abernathy B."/>
            <person name="Du J."/>
            <person name="Tian Z."/>
            <person name="Zhu L."/>
            <person name="Gill N."/>
            <person name="Joshi T."/>
            <person name="Libault M."/>
            <person name="Sethuraman A."/>
            <person name="Zhang X."/>
            <person name="Shinozaki K."/>
            <person name="Nguyen H."/>
            <person name="Wing R."/>
            <person name="Cregan P."/>
            <person name="Specht J."/>
            <person name="Grimwood J."/>
            <person name="Rokhsar D."/>
            <person name="Stacey G."/>
            <person name="Shoemaker R."/>
            <person name="Jackson S."/>
        </authorList>
    </citation>
    <scope>NUCLEOTIDE SEQUENCE</scope>
    <source>
        <tissue evidence="10">Callus</tissue>
    </source>
</reference>
<keyword evidence="2" id="KW-0723">Serine/threonine-protein kinase</keyword>
<dbReference type="AlphaFoldDB" id="A0A0R0JMV6"/>
<dbReference type="GO" id="GO:0004674">
    <property type="term" value="F:protein serine/threonine kinase activity"/>
    <property type="evidence" value="ECO:0007669"/>
    <property type="project" value="UniProtKB-KW"/>
</dbReference>
<evidence type="ECO:0000256" key="7">
    <source>
        <dbReference type="PROSITE-ProRule" id="PRU10141"/>
    </source>
</evidence>
<dbReference type="InterPro" id="IPR000719">
    <property type="entry name" value="Prot_kinase_dom"/>
</dbReference>
<dbReference type="Pfam" id="PF00069">
    <property type="entry name" value="Pkinase"/>
    <property type="match status" value="1"/>
</dbReference>
<keyword evidence="12" id="KW-1185">Reference proteome</keyword>
<sequence>MGCICSKSSAIEDSKESVTKKFQSYSTRPSELNVLRLNSTRRVDEGGVKDVLIDGGHVKGSLIERKANGSGQLYGDHHDVKKKLEKPGLTVVDHIGPGRVPKAIEGEQVAAGWPAWLSSVAGEAIKGWIPRSANTFERLHKIGQGTYSTVYKARDVINQKFVALKKVRFDNLDPESVKFMAREIHVLRRLDHPNIIKLEGLITSRMSRSLYLVFEYMEHDLTGLASNPDIKFSEPQLKCYMQQLLSGLDHCHSHGVLHRDIKGSNLLIDNNGVLKIADFGLASSYDPHHNVPLTSRVVTLWYRPPELLLGANHYGVAVDLWSTGCILGELYTGRPILPGKTEVEQLHRIFKLCGSPSDDYWLKLRLSHSTVFRPPHHYRKCVADTFKDYPSTAVKLIETLLSVEPAHRGSAAAALKSESLCLVIHQVYQNMLPARRLMLNYGMKPEGKELLEVGNKKLPQELDRKKGIEQMLQQKTMLTQAYWCSKDVIPAQGTKVNYPTLIEERCLEFWFSLTNSQKKKWIIISLGISIRGLHIPAHWFLVLSGQKAGRKLMMYLLFQTE</sequence>
<organism evidence="10">
    <name type="scientific">Glycine max</name>
    <name type="common">Soybean</name>
    <name type="synonym">Glycine hispida</name>
    <dbReference type="NCBI Taxonomy" id="3847"/>
    <lineage>
        <taxon>Eukaryota</taxon>
        <taxon>Viridiplantae</taxon>
        <taxon>Streptophyta</taxon>
        <taxon>Embryophyta</taxon>
        <taxon>Tracheophyta</taxon>
        <taxon>Spermatophyta</taxon>
        <taxon>Magnoliopsida</taxon>
        <taxon>eudicotyledons</taxon>
        <taxon>Gunneridae</taxon>
        <taxon>Pentapetalae</taxon>
        <taxon>rosids</taxon>
        <taxon>fabids</taxon>
        <taxon>Fabales</taxon>
        <taxon>Fabaceae</taxon>
        <taxon>Papilionoideae</taxon>
        <taxon>50 kb inversion clade</taxon>
        <taxon>NPAAA clade</taxon>
        <taxon>indigoferoid/millettioid clade</taxon>
        <taxon>Phaseoleae</taxon>
        <taxon>Glycine</taxon>
        <taxon>Glycine subgen. Soja</taxon>
    </lineage>
</organism>
<gene>
    <name evidence="11" type="primary">LOC100807590</name>
    <name evidence="10" type="ORF">GLYMA_06G292200</name>
</gene>
<evidence type="ECO:0000313" key="10">
    <source>
        <dbReference type="EMBL" id="KRH55952.1"/>
    </source>
</evidence>
<dbReference type="InterPro" id="IPR011009">
    <property type="entry name" value="Kinase-like_dom_sf"/>
</dbReference>
<dbReference type="PROSITE" id="PS00107">
    <property type="entry name" value="PROTEIN_KINASE_ATP"/>
    <property type="match status" value="1"/>
</dbReference>
<dbReference type="PANTHER" id="PTHR24056">
    <property type="entry name" value="CELL DIVISION PROTEIN KINASE"/>
    <property type="match status" value="1"/>
</dbReference>
<dbReference type="Gene3D" id="3.30.200.20">
    <property type="entry name" value="Phosphorylase Kinase, domain 1"/>
    <property type="match status" value="1"/>
</dbReference>
<evidence type="ECO:0000313" key="12">
    <source>
        <dbReference type="Proteomes" id="UP000008827"/>
    </source>
</evidence>
<dbReference type="InterPro" id="IPR017441">
    <property type="entry name" value="Protein_kinase_ATP_BS"/>
</dbReference>
<dbReference type="FunFam" id="1.10.510.10:FF:000624">
    <property type="entry name" value="Mitogen-activated protein kinase"/>
    <property type="match status" value="1"/>
</dbReference>
<name>A0A0R0JMV6_SOYBN</name>
<accession>A0A0R0JMV6</accession>
<dbReference type="PROSITE" id="PS00108">
    <property type="entry name" value="PROTEIN_KINASE_ST"/>
    <property type="match status" value="1"/>
</dbReference>
<keyword evidence="6 7" id="KW-0067">ATP-binding</keyword>
<keyword evidence="5" id="KW-0418">Kinase</keyword>
<evidence type="ECO:0000313" key="11">
    <source>
        <dbReference type="EnsemblPlants" id="KRH55952"/>
    </source>
</evidence>
<dbReference type="ExpressionAtlas" id="A0A0R0JMV6">
    <property type="expression patterns" value="baseline and differential"/>
</dbReference>
<dbReference type="PANTHER" id="PTHR24056:SF380">
    <property type="entry name" value="PROTEIN KINASE DOMAIN-CONTAINING PROTEIN"/>
    <property type="match status" value="1"/>
</dbReference>
<dbReference type="FunFam" id="3.30.200.20:FF:000021">
    <property type="entry name" value="probable serine/threonine-protein kinase At1g54610"/>
    <property type="match status" value="1"/>
</dbReference>
<dbReference type="EMBL" id="CM000839">
    <property type="protein sequence ID" value="KRH55952.1"/>
    <property type="molecule type" value="Genomic_DNA"/>
</dbReference>
<feature type="binding site" evidence="7">
    <location>
        <position position="165"/>
    </location>
    <ligand>
        <name>ATP</name>
        <dbReference type="ChEBI" id="CHEBI:30616"/>
    </ligand>
</feature>
<dbReference type="InterPro" id="IPR008271">
    <property type="entry name" value="Ser/Thr_kinase_AS"/>
</dbReference>
<evidence type="ECO:0000256" key="3">
    <source>
        <dbReference type="ARBA" id="ARBA00022679"/>
    </source>
</evidence>
<dbReference type="SMART" id="SM00220">
    <property type="entry name" value="S_TKc"/>
    <property type="match status" value="1"/>
</dbReference>
<proteinExistence type="inferred from homology"/>
<protein>
    <recommendedName>
        <fullName evidence="9">Protein kinase domain-containing protein</fullName>
    </recommendedName>
</protein>
<comment type="similarity">
    <text evidence="1">Belongs to the protein kinase superfamily. CMGC Ser/Thr protein kinase family. CDC2/CDKX subfamily.</text>
</comment>
<evidence type="ECO:0000256" key="6">
    <source>
        <dbReference type="ARBA" id="ARBA00022840"/>
    </source>
</evidence>
<evidence type="ECO:0000259" key="9">
    <source>
        <dbReference type="PROSITE" id="PS50011"/>
    </source>
</evidence>
<evidence type="ECO:0000256" key="1">
    <source>
        <dbReference type="ARBA" id="ARBA00006485"/>
    </source>
</evidence>
<keyword evidence="3" id="KW-0808">Transferase</keyword>
<dbReference type="CDD" id="cd07840">
    <property type="entry name" value="STKc_CDK9_like"/>
    <property type="match status" value="1"/>
</dbReference>
<evidence type="ECO:0000256" key="4">
    <source>
        <dbReference type="ARBA" id="ARBA00022741"/>
    </source>
</evidence>
<evidence type="ECO:0000256" key="8">
    <source>
        <dbReference type="SAM" id="Phobius"/>
    </source>
</evidence>
<dbReference type="Gramene" id="KRH55952">
    <property type="protein sequence ID" value="KRH55952"/>
    <property type="gene ID" value="GLYMA_06G292200"/>
</dbReference>
<keyword evidence="8" id="KW-0812">Transmembrane</keyword>
<evidence type="ECO:0000256" key="2">
    <source>
        <dbReference type="ARBA" id="ARBA00022527"/>
    </source>
</evidence>
<feature type="domain" description="Protein kinase" evidence="9">
    <location>
        <begin position="136"/>
        <end position="428"/>
    </location>
</feature>
<keyword evidence="8" id="KW-1133">Transmembrane helix</keyword>
<feature type="transmembrane region" description="Helical" evidence="8">
    <location>
        <begin position="521"/>
        <end position="543"/>
    </location>
</feature>
<keyword evidence="4 7" id="KW-0547">Nucleotide-binding</keyword>
<dbReference type="PROSITE" id="PS50011">
    <property type="entry name" value="PROTEIN_KINASE_DOM"/>
    <property type="match status" value="1"/>
</dbReference>
<evidence type="ECO:0000256" key="5">
    <source>
        <dbReference type="ARBA" id="ARBA00022777"/>
    </source>
</evidence>